<accession>A0ABV2C054</accession>
<protein>
    <submittedName>
        <fullName evidence="1">Uncharacterized protein</fullName>
    </submittedName>
</protein>
<dbReference type="RefSeq" id="WP_353898145.1">
    <property type="nucleotide sequence ID" value="NZ_JBEVCJ010000105.1"/>
</dbReference>
<dbReference type="EMBL" id="JBEVCJ010000105">
    <property type="protein sequence ID" value="MET1257562.1"/>
    <property type="molecule type" value="Genomic_DNA"/>
</dbReference>
<dbReference type="Proteomes" id="UP001548189">
    <property type="component" value="Unassembled WGS sequence"/>
</dbReference>
<evidence type="ECO:0000313" key="1">
    <source>
        <dbReference type="EMBL" id="MET1257562.1"/>
    </source>
</evidence>
<sequence length="153" mass="17473">MAQNDEFIEHIFDSPASAIKANKSNEEHEIKPAGDMVVNDITSLKSWIDIIAKQGGVSIGDIDMTLNFFGENDETFLLIYRFTSKNGADVYYFKTEDNRNPLASLIQWLGCINYSLKELIELLDNSQYHDTEIGDELRHFGMIITRKHSEHLS</sequence>
<keyword evidence="2" id="KW-1185">Reference proteome</keyword>
<organism evidence="1 2">
    <name type="scientific">Aliikangiella maris</name>
    <dbReference type="NCBI Taxonomy" id="3162458"/>
    <lineage>
        <taxon>Bacteria</taxon>
        <taxon>Pseudomonadati</taxon>
        <taxon>Pseudomonadota</taxon>
        <taxon>Gammaproteobacteria</taxon>
        <taxon>Oceanospirillales</taxon>
        <taxon>Pleioneaceae</taxon>
        <taxon>Aliikangiella</taxon>
    </lineage>
</organism>
<reference evidence="1 2" key="1">
    <citation type="submission" date="2024-06" db="EMBL/GenBank/DDBJ databases">
        <authorList>
            <person name="Li F."/>
        </authorList>
    </citation>
    <scope>NUCLEOTIDE SEQUENCE [LARGE SCALE GENOMIC DNA]</scope>
    <source>
        <strain evidence="1 2">GXAS 311</strain>
    </source>
</reference>
<comment type="caution">
    <text evidence="1">The sequence shown here is derived from an EMBL/GenBank/DDBJ whole genome shotgun (WGS) entry which is preliminary data.</text>
</comment>
<evidence type="ECO:0000313" key="2">
    <source>
        <dbReference type="Proteomes" id="UP001548189"/>
    </source>
</evidence>
<name>A0ABV2C054_9GAMM</name>
<gene>
    <name evidence="1" type="ORF">ABVT43_20695</name>
</gene>
<proteinExistence type="predicted"/>